<evidence type="ECO:0000313" key="2">
    <source>
        <dbReference type="EMBL" id="KAK3300219.1"/>
    </source>
</evidence>
<feature type="compositionally biased region" description="Polar residues" evidence="1">
    <location>
        <begin position="25"/>
        <end position="41"/>
    </location>
</feature>
<feature type="compositionally biased region" description="Basic residues" evidence="1">
    <location>
        <begin position="42"/>
        <end position="51"/>
    </location>
</feature>
<feature type="region of interest" description="Disordered" evidence="1">
    <location>
        <begin position="128"/>
        <end position="192"/>
    </location>
</feature>
<sequence>MEAVNRREKPVPAGLSHRPFALAHNTPSAPLTRTPQPSQPSHHGREKKKSASHPVSLRSSLLAVWPETPTTCPLPEQISSEPSLLQRMCDWKGEEYSPCCSIPSVFPHLLPGKPRKGLAQTRCFSITSTQGRTQKKKKRERKKKNSTKQLVQRRIPGCGSPKSRGSGASRTPAEDPGLQLQSSERKERERSHQCGTMCGNLESFPQFCVG</sequence>
<keyword evidence="3" id="KW-1185">Reference proteome</keyword>
<reference evidence="2" key="2">
    <citation type="submission" date="2023-06" db="EMBL/GenBank/DDBJ databases">
        <authorList>
            <consortium name="Lawrence Berkeley National Laboratory"/>
            <person name="Haridas S."/>
            <person name="Hensen N."/>
            <person name="Bonometti L."/>
            <person name="Westerberg I."/>
            <person name="Brannstrom I.O."/>
            <person name="Guillou S."/>
            <person name="Cros-Aarteil S."/>
            <person name="Calhoun S."/>
            <person name="Kuo A."/>
            <person name="Mondo S."/>
            <person name="Pangilinan J."/>
            <person name="Riley R."/>
            <person name="Labutti K."/>
            <person name="Andreopoulos B."/>
            <person name="Lipzen A."/>
            <person name="Chen C."/>
            <person name="Yanf M."/>
            <person name="Daum C."/>
            <person name="Ng V."/>
            <person name="Clum A."/>
            <person name="Steindorff A."/>
            <person name="Ohm R."/>
            <person name="Martin F."/>
            <person name="Silar P."/>
            <person name="Natvig D."/>
            <person name="Lalanne C."/>
            <person name="Gautier V."/>
            <person name="Ament-Velasquez S.L."/>
            <person name="Kruys A."/>
            <person name="Hutchinson M.I."/>
            <person name="Powell A.J."/>
            <person name="Barry K."/>
            <person name="Miller A.N."/>
            <person name="Grigoriev I.V."/>
            <person name="Debuchy R."/>
            <person name="Gladieux P."/>
            <person name="Thoren M.H."/>
            <person name="Johannesson H."/>
        </authorList>
    </citation>
    <scope>NUCLEOTIDE SEQUENCE</scope>
    <source>
        <strain evidence="2">CBS 168.71</strain>
    </source>
</reference>
<feature type="compositionally biased region" description="Basic and acidic residues" evidence="1">
    <location>
        <begin position="1"/>
        <end position="10"/>
    </location>
</feature>
<name>A0AAE0HPD7_9PEZI</name>
<protein>
    <submittedName>
        <fullName evidence="2">Uncharacterized protein</fullName>
    </submittedName>
</protein>
<proteinExistence type="predicted"/>
<feature type="compositionally biased region" description="Basic residues" evidence="1">
    <location>
        <begin position="133"/>
        <end position="146"/>
    </location>
</feature>
<feature type="region of interest" description="Disordered" evidence="1">
    <location>
        <begin position="1"/>
        <end position="55"/>
    </location>
</feature>
<organism evidence="2 3">
    <name type="scientific">Chaetomium fimeti</name>
    <dbReference type="NCBI Taxonomy" id="1854472"/>
    <lineage>
        <taxon>Eukaryota</taxon>
        <taxon>Fungi</taxon>
        <taxon>Dikarya</taxon>
        <taxon>Ascomycota</taxon>
        <taxon>Pezizomycotina</taxon>
        <taxon>Sordariomycetes</taxon>
        <taxon>Sordariomycetidae</taxon>
        <taxon>Sordariales</taxon>
        <taxon>Chaetomiaceae</taxon>
        <taxon>Chaetomium</taxon>
    </lineage>
</organism>
<evidence type="ECO:0000256" key="1">
    <source>
        <dbReference type="SAM" id="MobiDB-lite"/>
    </source>
</evidence>
<feature type="compositionally biased region" description="Basic and acidic residues" evidence="1">
    <location>
        <begin position="183"/>
        <end position="192"/>
    </location>
</feature>
<dbReference type="EMBL" id="JAUEPN010000001">
    <property type="protein sequence ID" value="KAK3300219.1"/>
    <property type="molecule type" value="Genomic_DNA"/>
</dbReference>
<comment type="caution">
    <text evidence="2">The sequence shown here is derived from an EMBL/GenBank/DDBJ whole genome shotgun (WGS) entry which is preliminary data.</text>
</comment>
<evidence type="ECO:0000313" key="3">
    <source>
        <dbReference type="Proteomes" id="UP001278766"/>
    </source>
</evidence>
<dbReference type="GeneID" id="87845982"/>
<accession>A0AAE0HPD7</accession>
<dbReference type="RefSeq" id="XP_062663733.1">
    <property type="nucleotide sequence ID" value="XM_062809034.1"/>
</dbReference>
<reference evidence="2" key="1">
    <citation type="journal article" date="2023" name="Mol. Phylogenet. Evol.">
        <title>Genome-scale phylogeny and comparative genomics of the fungal order Sordariales.</title>
        <authorList>
            <person name="Hensen N."/>
            <person name="Bonometti L."/>
            <person name="Westerberg I."/>
            <person name="Brannstrom I.O."/>
            <person name="Guillou S."/>
            <person name="Cros-Aarteil S."/>
            <person name="Calhoun S."/>
            <person name="Haridas S."/>
            <person name="Kuo A."/>
            <person name="Mondo S."/>
            <person name="Pangilinan J."/>
            <person name="Riley R."/>
            <person name="LaButti K."/>
            <person name="Andreopoulos B."/>
            <person name="Lipzen A."/>
            <person name="Chen C."/>
            <person name="Yan M."/>
            <person name="Daum C."/>
            <person name="Ng V."/>
            <person name="Clum A."/>
            <person name="Steindorff A."/>
            <person name="Ohm R.A."/>
            <person name="Martin F."/>
            <person name="Silar P."/>
            <person name="Natvig D.O."/>
            <person name="Lalanne C."/>
            <person name="Gautier V."/>
            <person name="Ament-Velasquez S.L."/>
            <person name="Kruys A."/>
            <person name="Hutchinson M.I."/>
            <person name="Powell A.J."/>
            <person name="Barry K."/>
            <person name="Miller A.N."/>
            <person name="Grigoriev I.V."/>
            <person name="Debuchy R."/>
            <person name="Gladieux P."/>
            <person name="Hiltunen Thoren M."/>
            <person name="Johannesson H."/>
        </authorList>
    </citation>
    <scope>NUCLEOTIDE SEQUENCE</scope>
    <source>
        <strain evidence="2">CBS 168.71</strain>
    </source>
</reference>
<gene>
    <name evidence="2" type="ORF">B0H64DRAFT_9603</name>
</gene>
<dbReference type="Proteomes" id="UP001278766">
    <property type="component" value="Unassembled WGS sequence"/>
</dbReference>
<dbReference type="AlphaFoldDB" id="A0AAE0HPD7"/>